<dbReference type="AlphaFoldDB" id="A0AB37UCU9"/>
<reference evidence="2 3" key="1">
    <citation type="journal article" date="2019" name="Genome Biol. Evol.">
        <title>Day and night: Metabolic profiles and evolutionary relationships of six axenic non-marine cyanobacteria.</title>
        <authorList>
            <person name="Will S.E."/>
            <person name="Henke P."/>
            <person name="Boedeker C."/>
            <person name="Huang S."/>
            <person name="Brinkmann H."/>
            <person name="Rohde M."/>
            <person name="Jarek M."/>
            <person name="Friedl T."/>
            <person name="Seufert S."/>
            <person name="Schumacher M."/>
            <person name="Overmann J."/>
            <person name="Neumann-Schaal M."/>
            <person name="Petersen J."/>
        </authorList>
    </citation>
    <scope>NUCLEOTIDE SEQUENCE [LARGE SCALE GENOMIC DNA]</scope>
    <source>
        <strain evidence="2 3">SAG 39.79</strain>
    </source>
</reference>
<evidence type="ECO:0000313" key="3">
    <source>
        <dbReference type="Proteomes" id="UP000282574"/>
    </source>
</evidence>
<organism evidence="2 3">
    <name type="scientific">Chroococcidiopsis cubana SAG 39.79</name>
    <dbReference type="NCBI Taxonomy" id="388085"/>
    <lineage>
        <taxon>Bacteria</taxon>
        <taxon>Bacillati</taxon>
        <taxon>Cyanobacteriota</taxon>
        <taxon>Cyanophyceae</taxon>
        <taxon>Chroococcidiopsidales</taxon>
        <taxon>Chroococcidiopsidaceae</taxon>
        <taxon>Chroococcidiopsis</taxon>
    </lineage>
</organism>
<proteinExistence type="predicted"/>
<accession>A0AB37UCU9</accession>
<evidence type="ECO:0000256" key="1">
    <source>
        <dbReference type="SAM" id="Phobius"/>
    </source>
</evidence>
<gene>
    <name evidence="2" type="ORF">DSM107010_53220</name>
</gene>
<comment type="caution">
    <text evidence="2">The sequence shown here is derived from an EMBL/GenBank/DDBJ whole genome shotgun (WGS) entry which is preliminary data.</text>
</comment>
<keyword evidence="1" id="KW-1133">Transmembrane helix</keyword>
<keyword evidence="1" id="KW-0472">Membrane</keyword>
<keyword evidence="3" id="KW-1185">Reference proteome</keyword>
<keyword evidence="1" id="KW-0812">Transmembrane</keyword>
<dbReference type="Proteomes" id="UP000282574">
    <property type="component" value="Unassembled WGS sequence"/>
</dbReference>
<protein>
    <submittedName>
        <fullName evidence="2">Uncharacterized protein</fullName>
    </submittedName>
</protein>
<sequence length="88" mass="9522">MKAETSSKLVVLNLPSDRDLNGEGLKTVLVAIADGINKLGEEVTEVKTELKSWNGWLRLVAGTIIVTIGVAFIGIVIPLGFALWRQSF</sequence>
<evidence type="ECO:0000313" key="2">
    <source>
        <dbReference type="EMBL" id="RUT06318.1"/>
    </source>
</evidence>
<name>A0AB37UCU9_9CYAN</name>
<dbReference type="EMBL" id="RSCK01000069">
    <property type="protein sequence ID" value="RUT06318.1"/>
    <property type="molecule type" value="Genomic_DNA"/>
</dbReference>
<feature type="transmembrane region" description="Helical" evidence="1">
    <location>
        <begin position="59"/>
        <end position="84"/>
    </location>
</feature>